<dbReference type="GO" id="GO:0015212">
    <property type="term" value="F:cytidine transmembrane transporter activity"/>
    <property type="evidence" value="ECO:0007669"/>
    <property type="project" value="TreeGrafter"/>
</dbReference>
<evidence type="ECO:0000256" key="5">
    <source>
        <dbReference type="ARBA" id="ARBA00022989"/>
    </source>
</evidence>
<feature type="transmembrane region" description="Helical" evidence="7">
    <location>
        <begin position="183"/>
        <end position="207"/>
    </location>
</feature>
<feature type="transmembrane region" description="Helical" evidence="7">
    <location>
        <begin position="50"/>
        <end position="68"/>
    </location>
</feature>
<evidence type="ECO:0000256" key="4">
    <source>
        <dbReference type="ARBA" id="ARBA00022692"/>
    </source>
</evidence>
<dbReference type="GO" id="GO:0015213">
    <property type="term" value="F:uridine transmembrane transporter activity"/>
    <property type="evidence" value="ECO:0007669"/>
    <property type="project" value="TreeGrafter"/>
</dbReference>
<keyword evidence="4 7" id="KW-0812">Transmembrane</keyword>
<proteinExistence type="predicted"/>
<feature type="transmembrane region" description="Helical" evidence="7">
    <location>
        <begin position="271"/>
        <end position="290"/>
    </location>
</feature>
<feature type="transmembrane region" description="Helical" evidence="7">
    <location>
        <begin position="219"/>
        <end position="238"/>
    </location>
</feature>
<dbReference type="AlphaFoldDB" id="A0A378N9S8"/>
<reference evidence="8 9" key="1">
    <citation type="submission" date="2018-06" db="EMBL/GenBank/DDBJ databases">
        <authorList>
            <consortium name="Pathogen Informatics"/>
            <person name="Doyle S."/>
        </authorList>
    </citation>
    <scope>NUCLEOTIDE SEQUENCE [LARGE SCALE GENOMIC DNA]</scope>
    <source>
        <strain evidence="8 9">NCTC9380</strain>
    </source>
</reference>
<keyword evidence="5 7" id="KW-1133">Transmembrane helix</keyword>
<dbReference type="Gene3D" id="1.20.1250.20">
    <property type="entry name" value="MFS general substrate transporter like domains"/>
    <property type="match status" value="2"/>
</dbReference>
<dbReference type="SUPFAM" id="SSF103473">
    <property type="entry name" value="MFS general substrate transporter"/>
    <property type="match status" value="1"/>
</dbReference>
<evidence type="ECO:0000256" key="6">
    <source>
        <dbReference type="ARBA" id="ARBA00023136"/>
    </source>
</evidence>
<evidence type="ECO:0000313" key="8">
    <source>
        <dbReference type="EMBL" id="STY65174.1"/>
    </source>
</evidence>
<feature type="transmembrane region" description="Helical" evidence="7">
    <location>
        <begin position="108"/>
        <end position="127"/>
    </location>
</feature>
<dbReference type="PANTHER" id="PTHR23522">
    <property type="entry name" value="BLL5896 PROTEIN"/>
    <property type="match status" value="1"/>
</dbReference>
<comment type="subcellular location">
    <subcellularLocation>
        <location evidence="1">Cell membrane</location>
        <topology evidence="1">Multi-pass membrane protein</topology>
    </subcellularLocation>
</comment>
<gene>
    <name evidence="8" type="primary">yegT</name>
    <name evidence="8" type="ORF">NCTC9380_00430</name>
</gene>
<evidence type="ECO:0000256" key="1">
    <source>
        <dbReference type="ARBA" id="ARBA00004651"/>
    </source>
</evidence>
<sequence length="366" mass="41441">MTIGAVLADYGMKNSIGSTYALLGLATLISPLFIGMIADRFLAAQKTIAILHLLNSVILYQIPSTILHNEYSQFFMLIFIVGLLYYPTTALSNSITFQHLSDSRNFPFIRIFGNIGFITAGLIMGYFNIFDQVIVFEIAAFSSLICGLYCFTLPNTPPAARHSVINWKTLLCLDAFILFRDKFFTIFMAVTMLLMLTKTSYSAYISVYLQDFQLNAANMMQIAVISEVIFMLLLSLSIKKFGFKWVMGMGIIAWFIRTYLLSIAATATTPLTYIVISLALQGVCWTFFFATGDVYINTRQMIIFERKHKVYASCFLTILECWLPLILSALSIIMLSRSINCLSLLSNGQNFGYIQVRLHWLPVFYF</sequence>
<dbReference type="Proteomes" id="UP000254031">
    <property type="component" value="Unassembled WGS sequence"/>
</dbReference>
<feature type="transmembrane region" description="Helical" evidence="7">
    <location>
        <begin position="133"/>
        <end position="151"/>
    </location>
</feature>
<accession>A0A378N9S8</accession>
<dbReference type="PANTHER" id="PTHR23522:SF4">
    <property type="entry name" value="NUCLEOSIDE PERMEASE NUPG-RELATED"/>
    <property type="match status" value="1"/>
</dbReference>
<evidence type="ECO:0000256" key="2">
    <source>
        <dbReference type="ARBA" id="ARBA00022448"/>
    </source>
</evidence>
<keyword evidence="2" id="KW-0813">Transport</keyword>
<evidence type="ECO:0000256" key="7">
    <source>
        <dbReference type="SAM" id="Phobius"/>
    </source>
</evidence>
<protein>
    <submittedName>
        <fullName evidence="8">Nucleoside transporter yegT</fullName>
    </submittedName>
</protein>
<keyword evidence="3" id="KW-1003">Cell membrane</keyword>
<feature type="transmembrane region" description="Helical" evidence="7">
    <location>
        <begin position="20"/>
        <end position="38"/>
    </location>
</feature>
<evidence type="ECO:0000256" key="3">
    <source>
        <dbReference type="ARBA" id="ARBA00022475"/>
    </source>
</evidence>
<dbReference type="EMBL" id="UGPL01000006">
    <property type="protein sequence ID" value="STY65174.1"/>
    <property type="molecule type" value="Genomic_DNA"/>
</dbReference>
<dbReference type="Pfam" id="PF03825">
    <property type="entry name" value="Nuc_H_symport"/>
    <property type="match status" value="1"/>
</dbReference>
<dbReference type="GO" id="GO:0005886">
    <property type="term" value="C:plasma membrane"/>
    <property type="evidence" value="ECO:0007669"/>
    <property type="project" value="UniProtKB-SubCell"/>
</dbReference>
<feature type="transmembrane region" description="Helical" evidence="7">
    <location>
        <begin position="74"/>
        <end position="96"/>
    </location>
</feature>
<dbReference type="InterPro" id="IPR036259">
    <property type="entry name" value="MFS_trans_sf"/>
</dbReference>
<feature type="transmembrane region" description="Helical" evidence="7">
    <location>
        <begin position="245"/>
        <end position="265"/>
    </location>
</feature>
<feature type="transmembrane region" description="Helical" evidence="7">
    <location>
        <begin position="310"/>
        <end position="335"/>
    </location>
</feature>
<keyword evidence="6 7" id="KW-0472">Membrane</keyword>
<dbReference type="InterPro" id="IPR004740">
    <property type="entry name" value="Nuc_H_symport"/>
</dbReference>
<organism evidence="8 9">
    <name type="scientific">Mannheimia haemolytica</name>
    <name type="common">Pasteurella haemolytica</name>
    <dbReference type="NCBI Taxonomy" id="75985"/>
    <lineage>
        <taxon>Bacteria</taxon>
        <taxon>Pseudomonadati</taxon>
        <taxon>Pseudomonadota</taxon>
        <taxon>Gammaproteobacteria</taxon>
        <taxon>Pasteurellales</taxon>
        <taxon>Pasteurellaceae</taxon>
        <taxon>Mannheimia</taxon>
    </lineage>
</organism>
<evidence type="ECO:0000313" key="9">
    <source>
        <dbReference type="Proteomes" id="UP000254031"/>
    </source>
</evidence>
<name>A0A378N9S8_MANHA</name>